<dbReference type="InterPro" id="IPR000719">
    <property type="entry name" value="Prot_kinase_dom"/>
</dbReference>
<keyword evidence="3" id="KW-0418">Kinase</keyword>
<dbReference type="InterPro" id="IPR011009">
    <property type="entry name" value="Kinase-like_dom_sf"/>
</dbReference>
<evidence type="ECO:0000256" key="4">
    <source>
        <dbReference type="ARBA" id="ARBA00022840"/>
    </source>
</evidence>
<keyword evidence="4 5" id="KW-0067">ATP-binding</keyword>
<dbReference type="GO" id="GO:0005524">
    <property type="term" value="F:ATP binding"/>
    <property type="evidence" value="ECO:0007669"/>
    <property type="project" value="UniProtKB-UniRule"/>
</dbReference>
<proteinExistence type="predicted"/>
<keyword evidence="1" id="KW-0808">Transferase</keyword>
<feature type="binding site" evidence="5">
    <location>
        <position position="95"/>
    </location>
    <ligand>
        <name>ATP</name>
        <dbReference type="ChEBI" id="CHEBI:30616"/>
    </ligand>
</feature>
<evidence type="ECO:0000313" key="9">
    <source>
        <dbReference type="WBParaSite" id="PSU_v2.g19177.t1"/>
    </source>
</evidence>
<evidence type="ECO:0000256" key="5">
    <source>
        <dbReference type="PROSITE-ProRule" id="PRU10141"/>
    </source>
</evidence>
<dbReference type="GO" id="GO:0004672">
    <property type="term" value="F:protein kinase activity"/>
    <property type="evidence" value="ECO:0007669"/>
    <property type="project" value="InterPro"/>
</dbReference>
<feature type="domain" description="Protein kinase" evidence="7">
    <location>
        <begin position="67"/>
        <end position="253"/>
    </location>
</feature>
<dbReference type="Proteomes" id="UP000887577">
    <property type="component" value="Unplaced"/>
</dbReference>
<dbReference type="PROSITE" id="PS00107">
    <property type="entry name" value="PROTEIN_KINASE_ATP"/>
    <property type="match status" value="1"/>
</dbReference>
<dbReference type="CDD" id="cd00180">
    <property type="entry name" value="PKc"/>
    <property type="match status" value="1"/>
</dbReference>
<dbReference type="PROSITE" id="PS50011">
    <property type="entry name" value="PROTEIN_KINASE_DOM"/>
    <property type="match status" value="1"/>
</dbReference>
<evidence type="ECO:0000256" key="2">
    <source>
        <dbReference type="ARBA" id="ARBA00022741"/>
    </source>
</evidence>
<evidence type="ECO:0000256" key="3">
    <source>
        <dbReference type="ARBA" id="ARBA00022777"/>
    </source>
</evidence>
<accession>A0A914YIP3</accession>
<name>A0A914YIP3_9BILA</name>
<sequence>MQKSIFFLFRPAEKKLKYEKGDGKTTPVESGDNDSEESSDDDIKDSDSDSSTPIDDMLSIKIDEKEYKISGFIGSGSSGKVYRVTDEDGKFFALKETKSDDVEELICQEYAFLKRLDHPSIVHAIGCTKSESYFYFVMDLITVDDYPQDKNESDIRDLLFKLLEALELIHLENIVHCDIHSGNILYNRRNFIIIDFGCNYGLIQKDLTDMATFFYNILEENKITSPNSVAFIKCLENEYSPDKARESWKLENL</sequence>
<feature type="region of interest" description="Disordered" evidence="6">
    <location>
        <begin position="18"/>
        <end position="55"/>
    </location>
</feature>
<protein>
    <submittedName>
        <fullName evidence="9">Protein kinase domain-containing protein</fullName>
    </submittedName>
</protein>
<dbReference type="Gene3D" id="3.30.200.20">
    <property type="entry name" value="Phosphorylase Kinase, domain 1"/>
    <property type="match status" value="1"/>
</dbReference>
<dbReference type="PANTHER" id="PTHR48016">
    <property type="entry name" value="MAP KINASE KINASE KINASE SSK2-RELATED-RELATED"/>
    <property type="match status" value="1"/>
</dbReference>
<evidence type="ECO:0000259" key="7">
    <source>
        <dbReference type="PROSITE" id="PS50011"/>
    </source>
</evidence>
<dbReference type="SMART" id="SM00220">
    <property type="entry name" value="S_TKc"/>
    <property type="match status" value="1"/>
</dbReference>
<organism evidence="8 9">
    <name type="scientific">Panagrolaimus superbus</name>
    <dbReference type="NCBI Taxonomy" id="310955"/>
    <lineage>
        <taxon>Eukaryota</taxon>
        <taxon>Metazoa</taxon>
        <taxon>Ecdysozoa</taxon>
        <taxon>Nematoda</taxon>
        <taxon>Chromadorea</taxon>
        <taxon>Rhabditida</taxon>
        <taxon>Tylenchina</taxon>
        <taxon>Panagrolaimomorpha</taxon>
        <taxon>Panagrolaimoidea</taxon>
        <taxon>Panagrolaimidae</taxon>
        <taxon>Panagrolaimus</taxon>
    </lineage>
</organism>
<dbReference type="PANTHER" id="PTHR48016:SF56">
    <property type="entry name" value="MAPKK KINASE"/>
    <property type="match status" value="1"/>
</dbReference>
<evidence type="ECO:0000256" key="1">
    <source>
        <dbReference type="ARBA" id="ARBA00022679"/>
    </source>
</evidence>
<evidence type="ECO:0000313" key="8">
    <source>
        <dbReference type="Proteomes" id="UP000887577"/>
    </source>
</evidence>
<dbReference type="WBParaSite" id="PSU_v2.g19177.t1">
    <property type="protein sequence ID" value="PSU_v2.g19177.t1"/>
    <property type="gene ID" value="PSU_v2.g19177"/>
</dbReference>
<feature type="compositionally biased region" description="Acidic residues" evidence="6">
    <location>
        <begin position="31"/>
        <end position="44"/>
    </location>
</feature>
<dbReference type="InterPro" id="IPR050538">
    <property type="entry name" value="MAP_kinase_kinase_kinase"/>
</dbReference>
<dbReference type="Gene3D" id="1.10.510.10">
    <property type="entry name" value="Transferase(Phosphotransferase) domain 1"/>
    <property type="match status" value="1"/>
</dbReference>
<dbReference type="SUPFAM" id="SSF56112">
    <property type="entry name" value="Protein kinase-like (PK-like)"/>
    <property type="match status" value="1"/>
</dbReference>
<keyword evidence="8" id="KW-1185">Reference proteome</keyword>
<evidence type="ECO:0000256" key="6">
    <source>
        <dbReference type="SAM" id="MobiDB-lite"/>
    </source>
</evidence>
<reference evidence="9" key="1">
    <citation type="submission" date="2022-11" db="UniProtKB">
        <authorList>
            <consortium name="WormBaseParasite"/>
        </authorList>
    </citation>
    <scope>IDENTIFICATION</scope>
</reference>
<dbReference type="AlphaFoldDB" id="A0A914YIP3"/>
<dbReference type="InterPro" id="IPR017441">
    <property type="entry name" value="Protein_kinase_ATP_BS"/>
</dbReference>
<dbReference type="Pfam" id="PF00069">
    <property type="entry name" value="Pkinase"/>
    <property type="match status" value="1"/>
</dbReference>
<keyword evidence="2 5" id="KW-0547">Nucleotide-binding</keyword>